<feature type="chain" id="PRO_5045180337" description="DUF3887 domain-containing protein" evidence="1">
    <location>
        <begin position="19"/>
        <end position="145"/>
    </location>
</feature>
<evidence type="ECO:0000256" key="1">
    <source>
        <dbReference type="SAM" id="SignalP"/>
    </source>
</evidence>
<protein>
    <recommendedName>
        <fullName evidence="4">DUF3887 domain-containing protein</fullName>
    </recommendedName>
</protein>
<sequence length="145" mass="16339">MRSFNFAILLALSLPCIACGQHTTKEKQTSTLQSSKKQQIMDTSKISDPQVKQAIDALQAGDKSWYSFFTENPAMTDDGNKVDFKSFFANALGKEMFLSIDRVENEGKNIHGNFKAGQWGTFPVFFKFHKNAEGKFDRLDIGQDK</sequence>
<evidence type="ECO:0000313" key="2">
    <source>
        <dbReference type="EMBL" id="MFC3757838.1"/>
    </source>
</evidence>
<evidence type="ECO:0008006" key="4">
    <source>
        <dbReference type="Google" id="ProtNLM"/>
    </source>
</evidence>
<dbReference type="RefSeq" id="WP_290299304.1">
    <property type="nucleotide sequence ID" value="NZ_JAUFQR010000001.1"/>
</dbReference>
<organism evidence="2 3">
    <name type="scientific">Chryseobacterium tructae</name>
    <dbReference type="NCBI Taxonomy" id="1037380"/>
    <lineage>
        <taxon>Bacteria</taxon>
        <taxon>Pseudomonadati</taxon>
        <taxon>Bacteroidota</taxon>
        <taxon>Flavobacteriia</taxon>
        <taxon>Flavobacteriales</taxon>
        <taxon>Weeksellaceae</taxon>
        <taxon>Chryseobacterium group</taxon>
        <taxon>Chryseobacterium</taxon>
    </lineage>
</organism>
<keyword evidence="1" id="KW-0732">Signal</keyword>
<dbReference type="EMBL" id="JBHRYO010000002">
    <property type="protein sequence ID" value="MFC3757838.1"/>
    <property type="molecule type" value="Genomic_DNA"/>
</dbReference>
<dbReference type="Proteomes" id="UP001595735">
    <property type="component" value="Unassembled WGS sequence"/>
</dbReference>
<reference evidence="3" key="1">
    <citation type="journal article" date="2019" name="Int. J. Syst. Evol. Microbiol.">
        <title>The Global Catalogue of Microorganisms (GCM) 10K type strain sequencing project: providing services to taxonomists for standard genome sequencing and annotation.</title>
        <authorList>
            <consortium name="The Broad Institute Genomics Platform"/>
            <consortium name="The Broad Institute Genome Sequencing Center for Infectious Disease"/>
            <person name="Wu L."/>
            <person name="Ma J."/>
        </authorList>
    </citation>
    <scope>NUCLEOTIDE SEQUENCE [LARGE SCALE GENOMIC DNA]</scope>
    <source>
        <strain evidence="3">CECT 7798</strain>
    </source>
</reference>
<gene>
    <name evidence="2" type="ORF">ACFONJ_17800</name>
</gene>
<evidence type="ECO:0000313" key="3">
    <source>
        <dbReference type="Proteomes" id="UP001595735"/>
    </source>
</evidence>
<accession>A0ABV7Y125</accession>
<keyword evidence="3" id="KW-1185">Reference proteome</keyword>
<feature type="signal peptide" evidence="1">
    <location>
        <begin position="1"/>
        <end position="18"/>
    </location>
</feature>
<proteinExistence type="predicted"/>
<name>A0ABV7Y125_9FLAO</name>
<comment type="caution">
    <text evidence="2">The sequence shown here is derived from an EMBL/GenBank/DDBJ whole genome shotgun (WGS) entry which is preliminary data.</text>
</comment>